<evidence type="ECO:0000259" key="4">
    <source>
        <dbReference type="PROSITE" id="PS50887"/>
    </source>
</evidence>
<dbReference type="SMART" id="SM00052">
    <property type="entry name" value="EAL"/>
    <property type="match status" value="1"/>
</dbReference>
<dbReference type="SMART" id="SM00267">
    <property type="entry name" value="GGDEF"/>
    <property type="match status" value="1"/>
</dbReference>
<feature type="domain" description="PAS" evidence="2">
    <location>
        <begin position="135"/>
        <end position="205"/>
    </location>
</feature>
<dbReference type="SUPFAM" id="SSF141868">
    <property type="entry name" value="EAL domain-like"/>
    <property type="match status" value="1"/>
</dbReference>
<comment type="caution">
    <text evidence="5">The sequence shown here is derived from an EMBL/GenBank/DDBJ whole genome shotgun (WGS) entry which is preliminary data.</text>
</comment>
<dbReference type="PANTHER" id="PTHR44757:SF2">
    <property type="entry name" value="BIOFILM ARCHITECTURE MAINTENANCE PROTEIN MBAA"/>
    <property type="match status" value="1"/>
</dbReference>
<dbReference type="InterPro" id="IPR001633">
    <property type="entry name" value="EAL_dom"/>
</dbReference>
<feature type="domain" description="EAL" evidence="3">
    <location>
        <begin position="432"/>
        <end position="694"/>
    </location>
</feature>
<protein>
    <submittedName>
        <fullName evidence="5">Bifunctional diguanylate cyclase/phosphodiesterase</fullName>
    </submittedName>
</protein>
<dbReference type="Gene3D" id="3.20.20.450">
    <property type="entry name" value="EAL domain"/>
    <property type="match status" value="1"/>
</dbReference>
<accession>A0ABV7WBW1</accession>
<dbReference type="SUPFAM" id="SSF55073">
    <property type="entry name" value="Nucleotide cyclase"/>
    <property type="match status" value="1"/>
</dbReference>
<dbReference type="Pfam" id="PF00563">
    <property type="entry name" value="EAL"/>
    <property type="match status" value="1"/>
</dbReference>
<evidence type="ECO:0000259" key="3">
    <source>
        <dbReference type="PROSITE" id="PS50883"/>
    </source>
</evidence>
<dbReference type="NCBIfam" id="TIGR00254">
    <property type="entry name" value="GGDEF"/>
    <property type="match status" value="1"/>
</dbReference>
<dbReference type="InterPro" id="IPR035965">
    <property type="entry name" value="PAS-like_dom_sf"/>
</dbReference>
<dbReference type="EMBL" id="JBHRWW010000001">
    <property type="protein sequence ID" value="MFC3687255.1"/>
    <property type="molecule type" value="Genomic_DNA"/>
</dbReference>
<name>A0ABV7WBW1_9MICO</name>
<dbReference type="Gene3D" id="3.30.70.270">
    <property type="match status" value="1"/>
</dbReference>
<dbReference type="CDD" id="cd01949">
    <property type="entry name" value="GGDEF"/>
    <property type="match status" value="1"/>
</dbReference>
<feature type="domain" description="GGDEF" evidence="4">
    <location>
        <begin position="290"/>
        <end position="423"/>
    </location>
</feature>
<evidence type="ECO:0000256" key="1">
    <source>
        <dbReference type="SAM" id="MobiDB-lite"/>
    </source>
</evidence>
<evidence type="ECO:0000259" key="2">
    <source>
        <dbReference type="PROSITE" id="PS50112"/>
    </source>
</evidence>
<dbReference type="CDD" id="cd00130">
    <property type="entry name" value="PAS"/>
    <property type="match status" value="1"/>
</dbReference>
<dbReference type="Proteomes" id="UP001595685">
    <property type="component" value="Unassembled WGS sequence"/>
</dbReference>
<dbReference type="Pfam" id="PF00990">
    <property type="entry name" value="GGDEF"/>
    <property type="match status" value="1"/>
</dbReference>
<sequence>MSGPDVLPDDCREALQHAAAMSDSAVLLVRDGPDGTAPTVAWLNAAAADLLSSDASSVAGRPLDSLLTAADDGPLLHTVRAQRRSARLRGADGAVHPVEVVAHPVPGQRLWALTAVAEHDGGDRGRALAEAAQAYERRFLALTEQNPVPTVLSDVGMRLAHVNDAFARMVGLPAESLLGTGWLHLVDPDDLAAVSDCAAAALQGAESDVVAALRSVDGGRRLVHLRLAPAHTPGHGPSFVGTAEDVTERVAFEQQLAYQARHDALTGLPNRAALFESLQAGLAGPAGVDPLLAVLFLDLDNFKTINDSLGHDAGDSMLVEVARRLRGAVRDGDVVTRMGGDEFVVVCHGVRDDAEAEVLARRLLDVCTRPLTVTGVLVHPSASMGVARAGVSHATAQDLLRDADIAMYDAKARGKNRFAVCDDETRVVARDTLQLLADLRAAIDTGQVTVAYQPVVEMATASDPLLSEPLPAVEALARWRHPVRGDVPPQVFVALAENHQLITGLTAHVLDAACAQLARWRTELGRLAPRRVNVNLSALQLGDPRLLGTVTGVLEKHGVPASALCLEITESAIMGDPAASRETLLALREVGVSVAIDDFGVGYSSLAYLQRLPVDHLKIDRSFVLELATGGDGTLAAAVVSLAGALGLSAIAEGVEVPEQAARLQALGCTLGQGWLWARAMTGDDLTRWVRSRSGEARDRRAPSPRGSSSQARPLPHGVPQAAP</sequence>
<dbReference type="InterPro" id="IPR000014">
    <property type="entry name" value="PAS"/>
</dbReference>
<proteinExistence type="predicted"/>
<dbReference type="Gene3D" id="3.30.450.20">
    <property type="entry name" value="PAS domain"/>
    <property type="match status" value="1"/>
</dbReference>
<dbReference type="InterPro" id="IPR000160">
    <property type="entry name" value="GGDEF_dom"/>
</dbReference>
<dbReference type="PANTHER" id="PTHR44757">
    <property type="entry name" value="DIGUANYLATE CYCLASE DGCP"/>
    <property type="match status" value="1"/>
</dbReference>
<dbReference type="NCBIfam" id="TIGR00229">
    <property type="entry name" value="sensory_box"/>
    <property type="match status" value="1"/>
</dbReference>
<dbReference type="CDD" id="cd01948">
    <property type="entry name" value="EAL"/>
    <property type="match status" value="1"/>
</dbReference>
<dbReference type="InterPro" id="IPR043128">
    <property type="entry name" value="Rev_trsase/Diguanyl_cyclase"/>
</dbReference>
<dbReference type="RefSeq" id="WP_340295518.1">
    <property type="nucleotide sequence ID" value="NZ_JBBEOI010000253.1"/>
</dbReference>
<dbReference type="Pfam" id="PF13426">
    <property type="entry name" value="PAS_9"/>
    <property type="match status" value="1"/>
</dbReference>
<dbReference type="PROSITE" id="PS50883">
    <property type="entry name" value="EAL"/>
    <property type="match status" value="1"/>
</dbReference>
<gene>
    <name evidence="5" type="ORF">ACFOLH_02740</name>
</gene>
<reference evidence="6" key="1">
    <citation type="journal article" date="2019" name="Int. J. Syst. Evol. Microbiol.">
        <title>The Global Catalogue of Microorganisms (GCM) 10K type strain sequencing project: providing services to taxonomists for standard genome sequencing and annotation.</title>
        <authorList>
            <consortium name="The Broad Institute Genomics Platform"/>
            <consortium name="The Broad Institute Genome Sequencing Center for Infectious Disease"/>
            <person name="Wu L."/>
            <person name="Ma J."/>
        </authorList>
    </citation>
    <scope>NUCLEOTIDE SEQUENCE [LARGE SCALE GENOMIC DNA]</scope>
    <source>
        <strain evidence="6">NCAIM B.02333</strain>
    </source>
</reference>
<dbReference type="SMART" id="SM00091">
    <property type="entry name" value="PAS"/>
    <property type="match status" value="2"/>
</dbReference>
<organism evidence="5 6">
    <name type="scientific">Aquipuribacter hungaricus</name>
    <dbReference type="NCBI Taxonomy" id="545624"/>
    <lineage>
        <taxon>Bacteria</taxon>
        <taxon>Bacillati</taxon>
        <taxon>Actinomycetota</taxon>
        <taxon>Actinomycetes</taxon>
        <taxon>Micrococcales</taxon>
        <taxon>Intrasporangiaceae</taxon>
        <taxon>Aquipuribacter</taxon>
    </lineage>
</organism>
<dbReference type="PROSITE" id="PS50112">
    <property type="entry name" value="PAS"/>
    <property type="match status" value="1"/>
</dbReference>
<dbReference type="InterPro" id="IPR029787">
    <property type="entry name" value="Nucleotide_cyclase"/>
</dbReference>
<keyword evidence="6" id="KW-1185">Reference proteome</keyword>
<dbReference type="InterPro" id="IPR035919">
    <property type="entry name" value="EAL_sf"/>
</dbReference>
<feature type="compositionally biased region" description="Basic and acidic residues" evidence="1">
    <location>
        <begin position="691"/>
        <end position="702"/>
    </location>
</feature>
<dbReference type="Pfam" id="PF08448">
    <property type="entry name" value="PAS_4"/>
    <property type="match status" value="1"/>
</dbReference>
<dbReference type="SUPFAM" id="SSF55785">
    <property type="entry name" value="PYP-like sensor domain (PAS domain)"/>
    <property type="match status" value="1"/>
</dbReference>
<evidence type="ECO:0000313" key="6">
    <source>
        <dbReference type="Proteomes" id="UP001595685"/>
    </source>
</evidence>
<evidence type="ECO:0000313" key="5">
    <source>
        <dbReference type="EMBL" id="MFC3687255.1"/>
    </source>
</evidence>
<feature type="region of interest" description="Disordered" evidence="1">
    <location>
        <begin position="691"/>
        <end position="724"/>
    </location>
</feature>
<dbReference type="InterPro" id="IPR052155">
    <property type="entry name" value="Biofilm_reg_signaling"/>
</dbReference>
<dbReference type="InterPro" id="IPR013656">
    <property type="entry name" value="PAS_4"/>
</dbReference>
<dbReference type="PROSITE" id="PS50887">
    <property type="entry name" value="GGDEF"/>
    <property type="match status" value="1"/>
</dbReference>